<evidence type="ECO:0000313" key="1">
    <source>
        <dbReference type="EMBL" id="MCI29401.1"/>
    </source>
</evidence>
<dbReference type="AlphaFoldDB" id="A0A392QYH5"/>
<feature type="non-terminal residue" evidence="1">
    <location>
        <position position="31"/>
    </location>
</feature>
<protein>
    <submittedName>
        <fullName evidence="1">Uncharacterized protein</fullName>
    </submittedName>
</protein>
<accession>A0A392QYH5</accession>
<sequence length="31" mass="3383">MALEKLEGDVIKTLAEVVGRLVKMQPSSLLN</sequence>
<proteinExistence type="predicted"/>
<dbReference type="EMBL" id="LXQA010172289">
    <property type="protein sequence ID" value="MCI29401.1"/>
    <property type="molecule type" value="Genomic_DNA"/>
</dbReference>
<comment type="caution">
    <text evidence="1">The sequence shown here is derived from an EMBL/GenBank/DDBJ whole genome shotgun (WGS) entry which is preliminary data.</text>
</comment>
<name>A0A392QYH5_9FABA</name>
<keyword evidence="2" id="KW-1185">Reference proteome</keyword>
<organism evidence="1 2">
    <name type="scientific">Trifolium medium</name>
    <dbReference type="NCBI Taxonomy" id="97028"/>
    <lineage>
        <taxon>Eukaryota</taxon>
        <taxon>Viridiplantae</taxon>
        <taxon>Streptophyta</taxon>
        <taxon>Embryophyta</taxon>
        <taxon>Tracheophyta</taxon>
        <taxon>Spermatophyta</taxon>
        <taxon>Magnoliopsida</taxon>
        <taxon>eudicotyledons</taxon>
        <taxon>Gunneridae</taxon>
        <taxon>Pentapetalae</taxon>
        <taxon>rosids</taxon>
        <taxon>fabids</taxon>
        <taxon>Fabales</taxon>
        <taxon>Fabaceae</taxon>
        <taxon>Papilionoideae</taxon>
        <taxon>50 kb inversion clade</taxon>
        <taxon>NPAAA clade</taxon>
        <taxon>Hologalegina</taxon>
        <taxon>IRL clade</taxon>
        <taxon>Trifolieae</taxon>
        <taxon>Trifolium</taxon>
    </lineage>
</organism>
<dbReference type="Proteomes" id="UP000265520">
    <property type="component" value="Unassembled WGS sequence"/>
</dbReference>
<reference evidence="1 2" key="1">
    <citation type="journal article" date="2018" name="Front. Plant Sci.">
        <title>Red Clover (Trifolium pratense) and Zigzag Clover (T. medium) - A Picture of Genomic Similarities and Differences.</title>
        <authorList>
            <person name="Dluhosova J."/>
            <person name="Istvanek J."/>
            <person name="Nedelnik J."/>
            <person name="Repkova J."/>
        </authorList>
    </citation>
    <scope>NUCLEOTIDE SEQUENCE [LARGE SCALE GENOMIC DNA]</scope>
    <source>
        <strain evidence="2">cv. 10/8</strain>
        <tissue evidence="1">Leaf</tissue>
    </source>
</reference>
<evidence type="ECO:0000313" key="2">
    <source>
        <dbReference type="Proteomes" id="UP000265520"/>
    </source>
</evidence>